<evidence type="ECO:0000256" key="1">
    <source>
        <dbReference type="ARBA" id="ARBA00009502"/>
    </source>
</evidence>
<dbReference type="Proteomes" id="UP000029665">
    <property type="component" value="Unassembled WGS sequence"/>
</dbReference>
<dbReference type="OMA" id="NKYTQIA"/>
<protein>
    <submittedName>
        <fullName evidence="3">Uncharacterized protein</fullName>
    </submittedName>
</protein>
<dbReference type="HOGENOM" id="CLU_187039_0_1_1"/>
<dbReference type="AlphaFoldDB" id="A0A060S8C6"/>
<dbReference type="InterPro" id="IPR006721">
    <property type="entry name" value="ATP_synth_F1_esu_mt"/>
</dbReference>
<dbReference type="GO" id="GO:0046933">
    <property type="term" value="F:proton-transporting ATP synthase activity, rotational mechanism"/>
    <property type="evidence" value="ECO:0007669"/>
    <property type="project" value="InterPro"/>
</dbReference>
<dbReference type="SUPFAM" id="SSF48690">
    <property type="entry name" value="Epsilon subunit of mitochondrial F1F0-ATP synthase"/>
    <property type="match status" value="1"/>
</dbReference>
<gene>
    <name evidence="3" type="ORF">BN946_scf184996.g64</name>
</gene>
<organism evidence="3 4">
    <name type="scientific">Pycnoporus cinnabarinus</name>
    <name type="common">Cinnabar-red polypore</name>
    <name type="synonym">Trametes cinnabarina</name>
    <dbReference type="NCBI Taxonomy" id="5643"/>
    <lineage>
        <taxon>Eukaryota</taxon>
        <taxon>Fungi</taxon>
        <taxon>Dikarya</taxon>
        <taxon>Basidiomycota</taxon>
        <taxon>Agaricomycotina</taxon>
        <taxon>Agaricomycetes</taxon>
        <taxon>Polyporales</taxon>
        <taxon>Polyporaceae</taxon>
        <taxon>Trametes</taxon>
    </lineage>
</organism>
<dbReference type="STRING" id="5643.A0A060S8C6"/>
<dbReference type="OrthoDB" id="269124at2759"/>
<dbReference type="GO" id="GO:0042776">
    <property type="term" value="P:proton motive force-driven mitochondrial ATP synthesis"/>
    <property type="evidence" value="ECO:0007669"/>
    <property type="project" value="TreeGrafter"/>
</dbReference>
<dbReference type="Pfam" id="PF04627">
    <property type="entry name" value="ATP-synt_Eps"/>
    <property type="match status" value="1"/>
</dbReference>
<dbReference type="Gene3D" id="1.10.1620.20">
    <property type="entry name" value="ATP synthase, F1 complex, epsilon subunit superfamily, mitochondrial"/>
    <property type="match status" value="1"/>
</dbReference>
<comment type="caution">
    <text evidence="3">The sequence shown here is derived from an EMBL/GenBank/DDBJ whole genome shotgun (WGS) entry which is preliminary data.</text>
</comment>
<comment type="similarity">
    <text evidence="1">Belongs to the eukaryotic ATPase epsilon family.</text>
</comment>
<feature type="region of interest" description="Disordered" evidence="2">
    <location>
        <begin position="51"/>
        <end position="74"/>
    </location>
</feature>
<dbReference type="CDD" id="cd12153">
    <property type="entry name" value="F1-ATPase_epsilon"/>
    <property type="match status" value="1"/>
</dbReference>
<keyword evidence="4" id="KW-1185">Reference proteome</keyword>
<reference evidence="3" key="1">
    <citation type="submission" date="2014-01" db="EMBL/GenBank/DDBJ databases">
        <title>The genome of the white-rot fungus Pycnoporus cinnabarinus: a basidiomycete model with a versatile arsenal for lignocellulosic biomass breakdown.</title>
        <authorList>
            <person name="Levasseur A."/>
            <person name="Lomascolo A."/>
            <person name="Ruiz-Duenas F.J."/>
            <person name="Uzan E."/>
            <person name="Piumi F."/>
            <person name="Kues U."/>
            <person name="Ram A.F.J."/>
            <person name="Murat C."/>
            <person name="Haon M."/>
            <person name="Benoit I."/>
            <person name="Arfi Y."/>
            <person name="Chevret D."/>
            <person name="Drula E."/>
            <person name="Kwon M.J."/>
            <person name="Gouret P."/>
            <person name="Lesage-Meessen L."/>
            <person name="Lombard V."/>
            <person name="Mariette J."/>
            <person name="Noirot C."/>
            <person name="Park J."/>
            <person name="Patyshakuliyeva A."/>
            <person name="Wieneger R.A.B."/>
            <person name="Wosten H.A.B."/>
            <person name="Martin F."/>
            <person name="Coutinho P.M."/>
            <person name="de Vries R."/>
            <person name="Martinez A.T."/>
            <person name="Klopp C."/>
            <person name="Pontarotti P."/>
            <person name="Henrissat B."/>
            <person name="Record E."/>
        </authorList>
    </citation>
    <scope>NUCLEOTIDE SEQUENCE [LARGE SCALE GENOMIC DNA]</scope>
    <source>
        <strain evidence="3">BRFM137</strain>
    </source>
</reference>
<dbReference type="GO" id="GO:0005743">
    <property type="term" value="C:mitochondrial inner membrane"/>
    <property type="evidence" value="ECO:0007669"/>
    <property type="project" value="InterPro"/>
</dbReference>
<dbReference type="EMBL" id="CCBP010000021">
    <property type="protein sequence ID" value="CDO68633.1"/>
    <property type="molecule type" value="Genomic_DNA"/>
</dbReference>
<accession>A0A060S8C6</accession>
<name>A0A060S8C6_PYCCI</name>
<dbReference type="PANTHER" id="PTHR12448">
    <property type="entry name" value="ATP SYNTHASE EPSILON CHAIN, MITOCHONDRIAL"/>
    <property type="match status" value="1"/>
</dbReference>
<evidence type="ECO:0000313" key="4">
    <source>
        <dbReference type="Proteomes" id="UP000029665"/>
    </source>
</evidence>
<dbReference type="InterPro" id="IPR036742">
    <property type="entry name" value="ATP_synth_F1_esu_sf_mt"/>
</dbReference>
<dbReference type="PANTHER" id="PTHR12448:SF0">
    <property type="entry name" value="ATP SYNTHASE SUBUNIT EPSILON, MITOCHONDRIAL"/>
    <property type="match status" value="1"/>
</dbReference>
<sequence length="74" mass="8310">MSSATWRNVFTYNKYSQIAARALRASLKEEERVVAEKRGVTILRYQKWENGQGGPQTYLVPPPEADAPKKSAAV</sequence>
<proteinExistence type="inferred from homology"/>
<evidence type="ECO:0000256" key="2">
    <source>
        <dbReference type="SAM" id="MobiDB-lite"/>
    </source>
</evidence>
<evidence type="ECO:0000313" key="3">
    <source>
        <dbReference type="EMBL" id="CDO68633.1"/>
    </source>
</evidence>
<dbReference type="GO" id="GO:0045259">
    <property type="term" value="C:proton-transporting ATP synthase complex"/>
    <property type="evidence" value="ECO:0007669"/>
    <property type="project" value="InterPro"/>
</dbReference>